<dbReference type="PANTHER" id="PTHR10362">
    <property type="entry name" value="HISTIDINE AMMONIA-LYASE"/>
    <property type="match status" value="1"/>
</dbReference>
<dbReference type="InterPro" id="IPR022313">
    <property type="entry name" value="Phe/His_NH3-lyase_AS"/>
</dbReference>
<dbReference type="EMBL" id="NCSJ02000153">
    <property type="protein sequence ID" value="RFU28720.1"/>
    <property type="molecule type" value="Genomic_DNA"/>
</dbReference>
<feature type="non-terminal residue" evidence="3">
    <location>
        <position position="1"/>
    </location>
</feature>
<proteinExistence type="inferred from homology"/>
<keyword evidence="4" id="KW-1185">Reference proteome</keyword>
<dbReference type="Pfam" id="PF00221">
    <property type="entry name" value="Lyase_aromatic"/>
    <property type="match status" value="1"/>
</dbReference>
<evidence type="ECO:0000256" key="1">
    <source>
        <dbReference type="ARBA" id="ARBA00007238"/>
    </source>
</evidence>
<dbReference type="STRING" id="5539.A0A3E2H5P7"/>
<dbReference type="Gene3D" id="1.10.274.20">
    <property type="entry name" value="Phenylalanine ammonia-lyase 1, domain 3"/>
    <property type="match status" value="1"/>
</dbReference>
<keyword evidence="2" id="KW-0456">Lyase</keyword>
<reference evidence="3 4" key="1">
    <citation type="submission" date="2018-05" db="EMBL/GenBank/DDBJ databases">
        <title>Draft genome sequence of Scytalidium lignicola DSM 105466, a ubiquitous saprotrophic fungus.</title>
        <authorList>
            <person name="Buettner E."/>
            <person name="Gebauer A.M."/>
            <person name="Hofrichter M."/>
            <person name="Liers C."/>
            <person name="Kellner H."/>
        </authorList>
    </citation>
    <scope>NUCLEOTIDE SEQUENCE [LARGE SCALE GENOMIC DNA]</scope>
    <source>
        <strain evidence="3 4">DSM 105466</strain>
    </source>
</reference>
<dbReference type="InterPro" id="IPR024083">
    <property type="entry name" value="Fumarase/histidase_N"/>
</dbReference>
<dbReference type="GO" id="GO:0006559">
    <property type="term" value="P:L-phenylalanine catabolic process"/>
    <property type="evidence" value="ECO:0007669"/>
    <property type="project" value="InterPro"/>
</dbReference>
<comment type="caution">
    <text evidence="3">The sequence shown here is derived from an EMBL/GenBank/DDBJ whole genome shotgun (WGS) entry which is preliminary data.</text>
</comment>
<dbReference type="GO" id="GO:0016841">
    <property type="term" value="F:ammonia-lyase activity"/>
    <property type="evidence" value="ECO:0007669"/>
    <property type="project" value="InterPro"/>
</dbReference>
<sequence length="721" mass="78534">MRENRHAHVALSTWRRLKTPVNDSSSSSILIDGDSLSIAEVVAIARYGQEAKIDASPATTAKVDDSVNYLAKLLEEGHLFYGVRTGFGGSANTRSADTGGLQVALMQMQQCGVLSENQLRGKKPSKTYDPTNVTSMPEAWVRAATVVRCNTLVRGQSAVRYHIIQMLERLLNEDYVPLVPLRGSISASGDLSPLSYIAGVLEGNPNLSVWVGKEGTSRTLISADQALNKLQLNPVSFGPKEALGMINGTAVSAAVGALALHEVQQFAILSQILTAMGVEALHGNSESFHPFLAQVRPHRGQVEAAHNITGFLRGSRLVEKRVSSSKLEHSTALWQDRYPLRTSPQWMGPLLEDLVLAHQQITTELNSTTDNPVIDVKGSRVFHGGNFQAVAVTSAVEKARSALQMMGKMLFAQCTELMSPSMSNGLPPNLVYDEPSVDIAMAAYTSELGFLSHPVGPHVQSAEMANQAINSLALLSARYTHAAIDTFAMLAASYIYSLCQALDLRVMQVQLQKTIRTGLQILTGDVFASVLPPKCLEELQLKVQGHVAQQLGTTTSKDSTVRFQDIAESTQAIFMTFFTTSNHPVGLSTIAQWTAKASDLMLMHFKEVREVTVIDCETPAHLGLASKRVYKYVREKLKIPLNRGLVDHPSIKSNSLVNGNSEQRKATDMTGGEGELLVGDCVSRIYDSLRSGEMMHTIMECLEDVMTYEKRTNGMNGTVNH</sequence>
<accession>A0A3E2H5P7</accession>
<dbReference type="InterPro" id="IPR005922">
    <property type="entry name" value="Phe_NH3-lyase"/>
</dbReference>
<dbReference type="AlphaFoldDB" id="A0A3E2H5P7"/>
<dbReference type="PROSITE" id="PS00488">
    <property type="entry name" value="PAL_HISTIDASE"/>
    <property type="match status" value="1"/>
</dbReference>
<evidence type="ECO:0000313" key="4">
    <source>
        <dbReference type="Proteomes" id="UP000258309"/>
    </source>
</evidence>
<evidence type="ECO:0008006" key="5">
    <source>
        <dbReference type="Google" id="ProtNLM"/>
    </source>
</evidence>
<dbReference type="InterPro" id="IPR001106">
    <property type="entry name" value="Aromatic_Lyase"/>
</dbReference>
<feature type="non-terminal residue" evidence="3">
    <location>
        <position position="721"/>
    </location>
</feature>
<dbReference type="Gene3D" id="1.20.200.10">
    <property type="entry name" value="Fumarase/aspartase (Central domain)"/>
    <property type="match status" value="1"/>
</dbReference>
<evidence type="ECO:0000313" key="3">
    <source>
        <dbReference type="EMBL" id="RFU28720.1"/>
    </source>
</evidence>
<dbReference type="GO" id="GO:0005737">
    <property type="term" value="C:cytoplasm"/>
    <property type="evidence" value="ECO:0007669"/>
    <property type="project" value="InterPro"/>
</dbReference>
<dbReference type="Gene3D" id="1.10.275.10">
    <property type="entry name" value="Fumarase/aspartase (N-terminal domain)"/>
    <property type="match status" value="1"/>
</dbReference>
<dbReference type="InterPro" id="IPR023144">
    <property type="entry name" value="Phe_NH3-lyase_shielding_dom_sf"/>
</dbReference>
<dbReference type="InterPro" id="IPR008948">
    <property type="entry name" value="L-Aspartase-like"/>
</dbReference>
<dbReference type="OrthoDB" id="10051290at2759"/>
<evidence type="ECO:0000256" key="2">
    <source>
        <dbReference type="RuleBase" id="RU003954"/>
    </source>
</evidence>
<dbReference type="SUPFAM" id="SSF48557">
    <property type="entry name" value="L-aspartase-like"/>
    <property type="match status" value="1"/>
</dbReference>
<name>A0A3E2H5P7_SCYLI</name>
<dbReference type="CDD" id="cd00332">
    <property type="entry name" value="PAL-HAL"/>
    <property type="match status" value="1"/>
</dbReference>
<dbReference type="OMA" id="YSLRCMP"/>
<comment type="similarity">
    <text evidence="1 2">Belongs to the PAL/histidase family.</text>
</comment>
<dbReference type="Proteomes" id="UP000258309">
    <property type="component" value="Unassembled WGS sequence"/>
</dbReference>
<dbReference type="NCBIfam" id="TIGR01226">
    <property type="entry name" value="phe_am_lyase"/>
    <property type="match status" value="1"/>
</dbReference>
<gene>
    <name evidence="3" type="ORF">B7463_g7627</name>
</gene>
<protein>
    <recommendedName>
        <fullName evidence="5">Phenylalanine ammonia-lyase</fullName>
    </recommendedName>
</protein>
<organism evidence="3 4">
    <name type="scientific">Scytalidium lignicola</name>
    <name type="common">Hyphomycete</name>
    <dbReference type="NCBI Taxonomy" id="5539"/>
    <lineage>
        <taxon>Eukaryota</taxon>
        <taxon>Fungi</taxon>
        <taxon>Dikarya</taxon>
        <taxon>Ascomycota</taxon>
        <taxon>Pezizomycotina</taxon>
        <taxon>Leotiomycetes</taxon>
        <taxon>Leotiomycetes incertae sedis</taxon>
        <taxon>Scytalidium</taxon>
    </lineage>
</organism>